<dbReference type="Gene3D" id="2.60.40.10">
    <property type="entry name" value="Immunoglobulins"/>
    <property type="match status" value="1"/>
</dbReference>
<dbReference type="InterPro" id="IPR016282">
    <property type="entry name" value="Glyco_hydro_5_endoGlcnase_B"/>
</dbReference>
<dbReference type="InterPro" id="IPR017853">
    <property type="entry name" value="GH"/>
</dbReference>
<keyword evidence="14" id="KW-1185">Reference proteome</keyword>
<evidence type="ECO:0000256" key="1">
    <source>
        <dbReference type="ARBA" id="ARBA00005641"/>
    </source>
</evidence>
<keyword evidence="3 8" id="KW-0378">Hydrolase</keyword>
<evidence type="ECO:0000313" key="14">
    <source>
        <dbReference type="Proteomes" id="UP001168883"/>
    </source>
</evidence>
<dbReference type="PANTHER" id="PTHR31297:SF41">
    <property type="entry name" value="ENDOGLUCANASE, PUTATIVE (AFU_ORTHOLOGUE AFUA_5G01830)-RELATED"/>
    <property type="match status" value="1"/>
</dbReference>
<dbReference type="SUPFAM" id="SSF81296">
    <property type="entry name" value="E set domains"/>
    <property type="match status" value="1"/>
</dbReference>
<evidence type="ECO:0000259" key="10">
    <source>
        <dbReference type="Pfam" id="PF00150"/>
    </source>
</evidence>
<dbReference type="SUPFAM" id="SSF51445">
    <property type="entry name" value="(Trans)glycosidases"/>
    <property type="match status" value="1"/>
</dbReference>
<evidence type="ECO:0000256" key="5">
    <source>
        <dbReference type="ARBA" id="ARBA00023277"/>
    </source>
</evidence>
<dbReference type="PROSITE" id="PS00659">
    <property type="entry name" value="GLYCOSYL_HYDROL_F5"/>
    <property type="match status" value="1"/>
</dbReference>
<keyword evidence="7" id="KW-0624">Polysaccharide degradation</keyword>
<dbReference type="Pfam" id="PF00150">
    <property type="entry name" value="Cellulase"/>
    <property type="match status" value="1"/>
</dbReference>
<evidence type="ECO:0000256" key="7">
    <source>
        <dbReference type="ARBA" id="ARBA00023326"/>
    </source>
</evidence>
<dbReference type="InterPro" id="IPR014756">
    <property type="entry name" value="Ig_E-set"/>
</dbReference>
<dbReference type="PANTHER" id="PTHR31297">
    <property type="entry name" value="GLUCAN ENDO-1,6-BETA-GLUCOSIDASE B"/>
    <property type="match status" value="1"/>
</dbReference>
<evidence type="ECO:0000256" key="9">
    <source>
        <dbReference type="SAM" id="SignalP"/>
    </source>
</evidence>
<accession>A0ABT8V6R2</accession>
<keyword evidence="2 9" id="KW-0732">Signal</keyword>
<dbReference type="Gene3D" id="3.20.20.80">
    <property type="entry name" value="Glycosidases"/>
    <property type="match status" value="1"/>
</dbReference>
<dbReference type="InterPro" id="IPR005102">
    <property type="entry name" value="Carbo-bd_X2"/>
</dbReference>
<dbReference type="InterPro" id="IPR013783">
    <property type="entry name" value="Ig-like_fold"/>
</dbReference>
<proteinExistence type="inferred from homology"/>
<comment type="caution">
    <text evidence="13">The sequence shown here is derived from an EMBL/GenBank/DDBJ whole genome shotgun (WGS) entry which is preliminary data.</text>
</comment>
<dbReference type="InterPro" id="IPR001547">
    <property type="entry name" value="Glyco_hydro_5"/>
</dbReference>
<keyword evidence="4" id="KW-0136">Cellulose degradation</keyword>
<dbReference type="InterPro" id="IPR050386">
    <property type="entry name" value="Glycosyl_hydrolase_5"/>
</dbReference>
<evidence type="ECO:0000256" key="4">
    <source>
        <dbReference type="ARBA" id="ARBA00023001"/>
    </source>
</evidence>
<dbReference type="InterPro" id="IPR018087">
    <property type="entry name" value="Glyco_hydro_5_CS"/>
</dbReference>
<keyword evidence="5" id="KW-0119">Carbohydrate metabolism</keyword>
<feature type="domain" description="Carbohydrate binding X2" evidence="11">
    <location>
        <begin position="362"/>
        <end position="446"/>
    </location>
</feature>
<dbReference type="RefSeq" id="WP_302878000.1">
    <property type="nucleotide sequence ID" value="NZ_JAUMKJ010000009.1"/>
</dbReference>
<dbReference type="EMBL" id="JAUMKJ010000009">
    <property type="protein sequence ID" value="MDO3677128.1"/>
    <property type="molecule type" value="Genomic_DNA"/>
</dbReference>
<keyword evidence="6 8" id="KW-0326">Glycosidase</keyword>
<evidence type="ECO:0000256" key="6">
    <source>
        <dbReference type="ARBA" id="ARBA00023295"/>
    </source>
</evidence>
<dbReference type="Proteomes" id="UP001168883">
    <property type="component" value="Unassembled WGS sequence"/>
</dbReference>
<protein>
    <submittedName>
        <fullName evidence="13">Cellulase family glycosylhydrolase</fullName>
    </submittedName>
</protein>
<sequence>MTKRRKSLLSLMMALALMLSLFSPAASAAPSMQAYVSAMQPGWNLGNSLDATGSETSWGNPEITPSLIQQISAQGFKSIRIPITWSHRMGGAPDYTIDPAFMDRVQQVVDWSLDAGLYVMINIHHDSWQWINAMPAKHDEVLARFNAAWTQIADRFKNHSSKLMFESVNEPVFEGVDDAAQMALLDELNTSFFRIVRASGGKNAVRPLVLPTLWTNSGQEYLNSVATTVSNLNDPNLIATVHYYGYWPFSVNIAGETRFDDSSINDIVTSFDRIHHTFVANGIPVILGEYGLLGFDKNTGTIEHGEMLKYFEYLTQYARSKNITHMLWDNGQHFNRNTFQWNDPELYNVIMASLTGRSSTASTDLIFLKQGAGVTDAAIDLNLNGNRFVSLKNGNTTLKSGRDYKINGNVLTIKANYLSKLISGGLGEKAVLSAQFSAGANWSFHVLHYNTPKLENASGTTGSFVIPTAFNGDRLATMEAVYADGSNAGPQNWTPFKEFGYAFAPSYSENQITLTPNFFKEVNDGVVNLKFHFWSGAVVNYTITKNGAGVSGTAS</sequence>
<organism evidence="13 14">
    <name type="scientific">Paenibacillus ehimensis</name>
    <dbReference type="NCBI Taxonomy" id="79264"/>
    <lineage>
        <taxon>Bacteria</taxon>
        <taxon>Bacillati</taxon>
        <taxon>Bacillota</taxon>
        <taxon>Bacilli</taxon>
        <taxon>Bacillales</taxon>
        <taxon>Paenibacillaceae</taxon>
        <taxon>Paenibacillus</taxon>
    </lineage>
</organism>
<feature type="chain" id="PRO_5045684099" evidence="9">
    <location>
        <begin position="29"/>
        <end position="555"/>
    </location>
</feature>
<evidence type="ECO:0000256" key="2">
    <source>
        <dbReference type="ARBA" id="ARBA00022729"/>
    </source>
</evidence>
<feature type="domain" description="Glycoside hydrolase family 5" evidence="10">
    <location>
        <begin position="48"/>
        <end position="333"/>
    </location>
</feature>
<evidence type="ECO:0000256" key="3">
    <source>
        <dbReference type="ARBA" id="ARBA00022801"/>
    </source>
</evidence>
<evidence type="ECO:0000256" key="8">
    <source>
        <dbReference type="RuleBase" id="RU361153"/>
    </source>
</evidence>
<comment type="similarity">
    <text evidence="1 8">Belongs to the glycosyl hydrolase 5 (cellulase A) family.</text>
</comment>
<feature type="signal peptide" evidence="9">
    <location>
        <begin position="1"/>
        <end position="28"/>
    </location>
</feature>
<dbReference type="Pfam" id="PF03442">
    <property type="entry name" value="CBM_X2"/>
    <property type="match status" value="1"/>
</dbReference>
<reference evidence="13" key="1">
    <citation type="submission" date="2023-07" db="EMBL/GenBank/DDBJ databases">
        <authorList>
            <person name="Aktuganov G."/>
            <person name="Boyko T."/>
            <person name="Delegan Y."/>
            <person name="Galimzianova N."/>
            <person name="Gilvanova E."/>
            <person name="Korobov V."/>
            <person name="Kuzmina L."/>
            <person name="Melentiev A."/>
            <person name="Milman P."/>
            <person name="Ryabova A."/>
            <person name="Stupak E."/>
            <person name="Yasakov T."/>
            <person name="Zharikova N."/>
            <person name="Zhurenko E."/>
        </authorList>
    </citation>
    <scope>NUCLEOTIDE SEQUENCE</scope>
    <source>
        <strain evidence="13">IB-739</strain>
    </source>
</reference>
<feature type="domain" description="Endoglucanase B carbohydrate binding" evidence="12">
    <location>
        <begin position="451"/>
        <end position="553"/>
    </location>
</feature>
<evidence type="ECO:0000259" key="12">
    <source>
        <dbReference type="Pfam" id="PF18448"/>
    </source>
</evidence>
<evidence type="ECO:0000259" key="11">
    <source>
        <dbReference type="Pfam" id="PF03442"/>
    </source>
</evidence>
<dbReference type="Pfam" id="PF18448">
    <property type="entry name" value="CBM46"/>
    <property type="match status" value="1"/>
</dbReference>
<dbReference type="InterPro" id="IPR040946">
    <property type="entry name" value="CBM46"/>
</dbReference>
<dbReference type="PIRSF" id="PIRSF001043">
    <property type="entry name" value="Endoglucanase_B"/>
    <property type="match status" value="1"/>
</dbReference>
<evidence type="ECO:0000313" key="13">
    <source>
        <dbReference type="EMBL" id="MDO3677128.1"/>
    </source>
</evidence>
<gene>
    <name evidence="13" type="ORF">Q3C12_08940</name>
</gene>
<name>A0ABT8V6R2_9BACL</name>